<evidence type="ECO:0000256" key="8">
    <source>
        <dbReference type="ARBA" id="ARBA00022840"/>
    </source>
</evidence>
<feature type="active site" description="Proton acceptor" evidence="12">
    <location>
        <position position="249"/>
    </location>
</feature>
<comment type="cofactor">
    <cofactor evidence="12">
        <name>Mg(2+)</name>
        <dbReference type="ChEBI" id="CHEBI:18420"/>
    </cofactor>
    <text evidence="12">Requires a divalent cation, most likely magnesium in vivo, as an electrophilic catalyst to aid phosphoryl group transfer. It is the chelate of the metal and the nucleotide that is the actual substrate.</text>
</comment>
<feature type="binding site" evidence="12">
    <location>
        <position position="249"/>
    </location>
    <ligand>
        <name>substrate</name>
    </ligand>
</feature>
<feature type="binding site" evidence="12">
    <location>
        <position position="279"/>
    </location>
    <ligand>
        <name>K(+)</name>
        <dbReference type="ChEBI" id="CHEBI:29103"/>
    </ligand>
</feature>
<reference evidence="14 15" key="1">
    <citation type="submission" date="2015-07" db="EMBL/GenBank/DDBJ databases">
        <title>Whole genome sequence of Thermanaerothrix daxensis DSM 23592.</title>
        <authorList>
            <person name="Hemp J."/>
            <person name="Ward L.M."/>
            <person name="Pace L.A."/>
            <person name="Fischer W.W."/>
        </authorList>
    </citation>
    <scope>NUCLEOTIDE SEQUENCE [LARGE SCALE GENOMIC DNA]</scope>
    <source>
        <strain evidence="14 15">GNS-1</strain>
    </source>
</reference>
<keyword evidence="4 12" id="KW-0808">Transferase</keyword>
<accession>A0A0P6Y2S7</accession>
<evidence type="ECO:0000256" key="2">
    <source>
        <dbReference type="ARBA" id="ARBA00012035"/>
    </source>
</evidence>
<comment type="function">
    <text evidence="12">Catalyzes the phosphorylation of ribose at O-5 in a reaction requiring ATP and magnesium. The resulting D-ribose-5-phosphate can then be used either for sythesis of nucleotides, histidine, and tryptophan, or as a component of the pentose phosphate pathway.</text>
</comment>
<evidence type="ECO:0000256" key="10">
    <source>
        <dbReference type="ARBA" id="ARBA00022958"/>
    </source>
</evidence>
<dbReference type="Pfam" id="PF00294">
    <property type="entry name" value="PfkB"/>
    <property type="match status" value="1"/>
</dbReference>
<dbReference type="Proteomes" id="UP000050544">
    <property type="component" value="Unassembled WGS sequence"/>
</dbReference>
<dbReference type="RefSeq" id="WP_054521422.1">
    <property type="nucleotide sequence ID" value="NZ_LGKO01000003.1"/>
</dbReference>
<dbReference type="GO" id="GO:0004747">
    <property type="term" value="F:ribokinase activity"/>
    <property type="evidence" value="ECO:0007669"/>
    <property type="project" value="UniProtKB-UniRule"/>
</dbReference>
<comment type="caution">
    <text evidence="14">The sequence shown here is derived from an EMBL/GenBank/DDBJ whole genome shotgun (WGS) entry which is preliminary data.</text>
</comment>
<comment type="pathway">
    <text evidence="12">Carbohydrate metabolism; D-ribose degradation; D-ribose 5-phosphate from beta-D-ribopyranose: step 2/2.</text>
</comment>
<dbReference type="GO" id="GO:0019303">
    <property type="term" value="P:D-ribose catabolic process"/>
    <property type="evidence" value="ECO:0007669"/>
    <property type="project" value="UniProtKB-UniRule"/>
</dbReference>
<evidence type="ECO:0000256" key="9">
    <source>
        <dbReference type="ARBA" id="ARBA00022842"/>
    </source>
</evidence>
<comment type="catalytic activity">
    <reaction evidence="12">
        <text>D-ribose + ATP = D-ribose 5-phosphate + ADP + H(+)</text>
        <dbReference type="Rhea" id="RHEA:13697"/>
        <dbReference type="ChEBI" id="CHEBI:15378"/>
        <dbReference type="ChEBI" id="CHEBI:30616"/>
        <dbReference type="ChEBI" id="CHEBI:47013"/>
        <dbReference type="ChEBI" id="CHEBI:78346"/>
        <dbReference type="ChEBI" id="CHEBI:456216"/>
        <dbReference type="EC" id="2.7.1.15"/>
    </reaction>
</comment>
<evidence type="ECO:0000256" key="1">
    <source>
        <dbReference type="ARBA" id="ARBA00005380"/>
    </source>
</evidence>
<feature type="binding site" evidence="12">
    <location>
        <position position="288"/>
    </location>
    <ligand>
        <name>K(+)</name>
        <dbReference type="ChEBI" id="CHEBI:29103"/>
    </ligand>
</feature>
<dbReference type="InterPro" id="IPR029056">
    <property type="entry name" value="Ribokinase-like"/>
</dbReference>
<feature type="binding site" evidence="12">
    <location>
        <position position="245"/>
    </location>
    <ligand>
        <name>K(+)</name>
        <dbReference type="ChEBI" id="CHEBI:29103"/>
    </ligand>
</feature>
<keyword evidence="9 12" id="KW-0460">Magnesium</keyword>
<comment type="subcellular location">
    <subcellularLocation>
        <location evidence="12">Cytoplasm</location>
    </subcellularLocation>
</comment>
<evidence type="ECO:0000256" key="11">
    <source>
        <dbReference type="ARBA" id="ARBA00023277"/>
    </source>
</evidence>
<dbReference type="InterPro" id="IPR002139">
    <property type="entry name" value="Ribo/fructo_kinase"/>
</dbReference>
<comment type="similarity">
    <text evidence="12">Belongs to the carbohydrate kinase PfkB family. Ribokinase subfamily.</text>
</comment>
<evidence type="ECO:0000313" key="14">
    <source>
        <dbReference type="EMBL" id="KPL83435.1"/>
    </source>
</evidence>
<dbReference type="CDD" id="cd01174">
    <property type="entry name" value="ribokinase"/>
    <property type="match status" value="1"/>
</dbReference>
<feature type="domain" description="Carbohydrate kinase PfkB" evidence="13">
    <location>
        <begin position="5"/>
        <end position="290"/>
    </location>
</feature>
<feature type="binding site" evidence="12">
    <location>
        <position position="141"/>
    </location>
    <ligand>
        <name>substrate</name>
    </ligand>
</feature>
<dbReference type="GO" id="GO:0005524">
    <property type="term" value="F:ATP binding"/>
    <property type="evidence" value="ECO:0007669"/>
    <property type="project" value="UniProtKB-UniRule"/>
</dbReference>
<keyword evidence="6 12" id="KW-0547">Nucleotide-binding</keyword>
<proteinExistence type="inferred from homology"/>
<dbReference type="SUPFAM" id="SSF53613">
    <property type="entry name" value="Ribokinase-like"/>
    <property type="match status" value="1"/>
</dbReference>
<sequence length="305" mass="31785">MSGTVVIVGSLNMDLVVRAPRHPQPGETIIGSDFQTFPGGKGANQAVAVARLGGRVRMIGRVGQDAFGEALLATVARDGVDTTFIRRDPEAPTGVALITLDAAGQNTIVVASGANWRVSAQDVQAAEAAFEGADVLLMQLECPLDAVEAATDLAHRYGLRVVLNPAPARELPATLLARVDYLLPNQHELTLLAGGETDREAAIRAVQAMGARHLVVTLGEEGALLALNGQREHLPAYKVTVVDTVAAGDAFAGAFALALAEGKSVREAAIWGNAAGAIAVTRPGAQPSMPRRDELLQFLAERGQA</sequence>
<comment type="activity regulation">
    <text evidence="12">Activated by a monovalent cation that binds near, but not in, the active site. The most likely occupant of the site in vivo is potassium. Ion binding induces a conformational change that may alter substrate affinity.</text>
</comment>
<keyword evidence="8 12" id="KW-0067">ATP-binding</keyword>
<evidence type="ECO:0000259" key="13">
    <source>
        <dbReference type="Pfam" id="PF00294"/>
    </source>
</evidence>
<dbReference type="HAMAP" id="MF_01987">
    <property type="entry name" value="Ribokinase"/>
    <property type="match status" value="1"/>
</dbReference>
<keyword evidence="12" id="KW-0963">Cytoplasm</keyword>
<feature type="binding site" evidence="12">
    <location>
        <position position="185"/>
    </location>
    <ligand>
        <name>ATP</name>
        <dbReference type="ChEBI" id="CHEBI:30616"/>
    </ligand>
</feature>
<feature type="binding site" evidence="12">
    <location>
        <begin position="217"/>
        <end position="222"/>
    </location>
    <ligand>
        <name>ATP</name>
        <dbReference type="ChEBI" id="CHEBI:30616"/>
    </ligand>
</feature>
<dbReference type="OrthoDB" id="9775849at2"/>
<dbReference type="PANTHER" id="PTHR10584:SF166">
    <property type="entry name" value="RIBOKINASE"/>
    <property type="match status" value="1"/>
</dbReference>
<keyword evidence="7 12" id="KW-0418">Kinase</keyword>
<dbReference type="UniPathway" id="UPA00916">
    <property type="reaction ID" value="UER00889"/>
</dbReference>
<evidence type="ECO:0000313" key="15">
    <source>
        <dbReference type="Proteomes" id="UP000050544"/>
    </source>
</evidence>
<gene>
    <name evidence="12" type="primary">rbsK</name>
    <name evidence="14" type="ORF">SE15_07125</name>
</gene>
<keyword evidence="5 12" id="KW-0479">Metal-binding</keyword>
<comment type="similarity">
    <text evidence="1">Belongs to the carbohydrate kinase pfkB family.</text>
</comment>
<dbReference type="PATRIC" id="fig|869279.4.peg.2825"/>
<protein>
    <recommendedName>
        <fullName evidence="3 12">Ribokinase</fullName>
        <shortName evidence="12">RK</shortName>
        <ecNumber evidence="2 12">2.7.1.15</ecNumber>
    </recommendedName>
</protein>
<dbReference type="InterPro" id="IPR002173">
    <property type="entry name" value="Carboh/pur_kinase_PfkB_CS"/>
</dbReference>
<keyword evidence="15" id="KW-1185">Reference proteome</keyword>
<evidence type="ECO:0000256" key="5">
    <source>
        <dbReference type="ARBA" id="ARBA00022723"/>
    </source>
</evidence>
<dbReference type="EC" id="2.7.1.15" evidence="2 12"/>
<dbReference type="PRINTS" id="PR00990">
    <property type="entry name" value="RIBOKINASE"/>
</dbReference>
<evidence type="ECO:0000256" key="12">
    <source>
        <dbReference type="HAMAP-Rule" id="MF_01987"/>
    </source>
</evidence>
<comment type="subunit">
    <text evidence="12">Homodimer.</text>
</comment>
<dbReference type="NCBIfam" id="TIGR02152">
    <property type="entry name" value="D_ribokin_bact"/>
    <property type="match status" value="1"/>
</dbReference>
<name>A0A0P6Y2S7_9CHLR</name>
<feature type="binding site" evidence="12">
    <location>
        <position position="282"/>
    </location>
    <ligand>
        <name>K(+)</name>
        <dbReference type="ChEBI" id="CHEBI:29103"/>
    </ligand>
</feature>
<comment type="caution">
    <text evidence="12">Lacks conserved residue(s) required for the propagation of feature annotation.</text>
</comment>
<evidence type="ECO:0000256" key="3">
    <source>
        <dbReference type="ARBA" id="ARBA00016943"/>
    </source>
</evidence>
<evidence type="ECO:0000256" key="7">
    <source>
        <dbReference type="ARBA" id="ARBA00022777"/>
    </source>
</evidence>
<dbReference type="Gene3D" id="3.40.1190.20">
    <property type="match status" value="1"/>
</dbReference>
<dbReference type="GO" id="GO:0046872">
    <property type="term" value="F:metal ion binding"/>
    <property type="evidence" value="ECO:0007669"/>
    <property type="project" value="UniProtKB-KW"/>
</dbReference>
<dbReference type="PANTHER" id="PTHR10584">
    <property type="entry name" value="SUGAR KINASE"/>
    <property type="match status" value="1"/>
</dbReference>
<feature type="binding site" evidence="12">
    <location>
        <begin position="248"/>
        <end position="249"/>
    </location>
    <ligand>
        <name>ATP</name>
        <dbReference type="ChEBI" id="CHEBI:30616"/>
    </ligand>
</feature>
<feature type="binding site" evidence="12">
    <location>
        <position position="284"/>
    </location>
    <ligand>
        <name>K(+)</name>
        <dbReference type="ChEBI" id="CHEBI:29103"/>
    </ligand>
</feature>
<evidence type="ECO:0000256" key="4">
    <source>
        <dbReference type="ARBA" id="ARBA00022679"/>
    </source>
</evidence>
<dbReference type="PROSITE" id="PS00584">
    <property type="entry name" value="PFKB_KINASES_2"/>
    <property type="match status" value="1"/>
</dbReference>
<feature type="binding site" evidence="12">
    <location>
        <begin position="40"/>
        <end position="44"/>
    </location>
    <ligand>
        <name>substrate</name>
    </ligand>
</feature>
<dbReference type="PROSITE" id="PS00583">
    <property type="entry name" value="PFKB_KINASES_1"/>
    <property type="match status" value="1"/>
</dbReference>
<feature type="binding site" evidence="12">
    <location>
        <position position="243"/>
    </location>
    <ligand>
        <name>K(+)</name>
        <dbReference type="ChEBI" id="CHEBI:29103"/>
    </ligand>
</feature>
<dbReference type="AlphaFoldDB" id="A0A0P6Y2S7"/>
<feature type="binding site" evidence="12">
    <location>
        <position position="273"/>
    </location>
    <ligand>
        <name>ATP</name>
        <dbReference type="ChEBI" id="CHEBI:30616"/>
    </ligand>
</feature>
<keyword evidence="11 12" id="KW-0119">Carbohydrate metabolism</keyword>
<dbReference type="GO" id="GO:0005829">
    <property type="term" value="C:cytosol"/>
    <property type="evidence" value="ECO:0007669"/>
    <property type="project" value="TreeGrafter"/>
</dbReference>
<dbReference type="InterPro" id="IPR011611">
    <property type="entry name" value="PfkB_dom"/>
</dbReference>
<dbReference type="InterPro" id="IPR011877">
    <property type="entry name" value="Ribokinase"/>
</dbReference>
<feature type="binding site" evidence="12">
    <location>
        <begin position="12"/>
        <end position="14"/>
    </location>
    <ligand>
        <name>substrate</name>
    </ligand>
</feature>
<keyword evidence="10 12" id="KW-0630">Potassium</keyword>
<evidence type="ECO:0000256" key="6">
    <source>
        <dbReference type="ARBA" id="ARBA00022741"/>
    </source>
</evidence>
<dbReference type="EMBL" id="LGKO01000003">
    <property type="protein sequence ID" value="KPL83435.1"/>
    <property type="molecule type" value="Genomic_DNA"/>
</dbReference>
<organism evidence="14 15">
    <name type="scientific">Thermanaerothrix daxensis</name>
    <dbReference type="NCBI Taxonomy" id="869279"/>
    <lineage>
        <taxon>Bacteria</taxon>
        <taxon>Bacillati</taxon>
        <taxon>Chloroflexota</taxon>
        <taxon>Anaerolineae</taxon>
        <taxon>Anaerolineales</taxon>
        <taxon>Anaerolineaceae</taxon>
        <taxon>Thermanaerothrix</taxon>
    </lineage>
</organism>
<dbReference type="STRING" id="869279.SE15_07125"/>